<protein>
    <submittedName>
        <fullName evidence="1">Uncharacterized protein</fullName>
    </submittedName>
</protein>
<name>A0AA40SD65_9ACTN</name>
<dbReference type="EMBL" id="JACJIE010000005">
    <property type="protein sequence ID" value="MBA8944339.1"/>
    <property type="molecule type" value="Genomic_DNA"/>
</dbReference>
<dbReference type="AlphaFoldDB" id="A0AA40SD65"/>
<gene>
    <name evidence="1" type="ORF">FHS33_002777</name>
</gene>
<accession>A0AA40SD65</accession>
<organism evidence="1 2">
    <name type="scientific">Streptomyces calvus</name>
    <dbReference type="NCBI Taxonomy" id="67282"/>
    <lineage>
        <taxon>Bacteria</taxon>
        <taxon>Bacillati</taxon>
        <taxon>Actinomycetota</taxon>
        <taxon>Actinomycetes</taxon>
        <taxon>Kitasatosporales</taxon>
        <taxon>Streptomycetaceae</taxon>
        <taxon>Streptomyces</taxon>
    </lineage>
</organism>
<evidence type="ECO:0000313" key="2">
    <source>
        <dbReference type="Proteomes" id="UP000530412"/>
    </source>
</evidence>
<proteinExistence type="predicted"/>
<evidence type="ECO:0000313" key="1">
    <source>
        <dbReference type="EMBL" id="MBA8944339.1"/>
    </source>
</evidence>
<dbReference type="RefSeq" id="WP_182674805.1">
    <property type="nucleotide sequence ID" value="NZ_BMSU01000006.1"/>
</dbReference>
<reference evidence="1 2" key="1">
    <citation type="submission" date="2020-08" db="EMBL/GenBank/DDBJ databases">
        <title>Genomic Encyclopedia of Type Strains, Phase III (KMG-III): the genomes of soil and plant-associated and newly described type strains.</title>
        <authorList>
            <person name="Whitman W."/>
        </authorList>
    </citation>
    <scope>NUCLEOTIDE SEQUENCE [LARGE SCALE GENOMIC DNA]</scope>
    <source>
        <strain evidence="1 2">CECT 3271</strain>
    </source>
</reference>
<sequence length="48" mass="5360">MLVGTSRVGYLRVLLPEPVSAAVRPERRVSVDGTLLRHLENLRADAFE</sequence>
<dbReference type="Proteomes" id="UP000530412">
    <property type="component" value="Unassembled WGS sequence"/>
</dbReference>
<comment type="caution">
    <text evidence="1">The sequence shown here is derived from an EMBL/GenBank/DDBJ whole genome shotgun (WGS) entry which is preliminary data.</text>
</comment>